<feature type="transmembrane region" description="Helical" evidence="6">
    <location>
        <begin position="755"/>
        <end position="774"/>
    </location>
</feature>
<dbReference type="RefSeq" id="WP_167192767.1">
    <property type="nucleotide sequence ID" value="NZ_JAAORB010000001.1"/>
</dbReference>
<keyword evidence="3 6" id="KW-0812">Transmembrane</keyword>
<evidence type="ECO:0000313" key="8">
    <source>
        <dbReference type="EMBL" id="NHQ73087.1"/>
    </source>
</evidence>
<dbReference type="InterPro" id="IPR003838">
    <property type="entry name" value="ABC3_permease_C"/>
</dbReference>
<dbReference type="AlphaFoldDB" id="A0A967B869"/>
<gene>
    <name evidence="8" type="ORF">HAT86_01230</name>
</gene>
<dbReference type="EMBL" id="JAAORB010000001">
    <property type="protein sequence ID" value="NHQ73087.1"/>
    <property type="molecule type" value="Genomic_DNA"/>
</dbReference>
<feature type="transmembrane region" description="Helical" evidence="6">
    <location>
        <begin position="707"/>
        <end position="735"/>
    </location>
</feature>
<evidence type="ECO:0000256" key="4">
    <source>
        <dbReference type="ARBA" id="ARBA00022989"/>
    </source>
</evidence>
<keyword evidence="5 6" id="KW-0472">Membrane</keyword>
<protein>
    <submittedName>
        <fullName evidence="8">ABC transporter permease</fullName>
    </submittedName>
</protein>
<evidence type="ECO:0000256" key="2">
    <source>
        <dbReference type="ARBA" id="ARBA00022475"/>
    </source>
</evidence>
<feature type="transmembrane region" description="Helical" evidence="6">
    <location>
        <begin position="318"/>
        <end position="340"/>
    </location>
</feature>
<dbReference type="Proteomes" id="UP000639775">
    <property type="component" value="Unassembled WGS sequence"/>
</dbReference>
<feature type="transmembrane region" description="Helical" evidence="6">
    <location>
        <begin position="361"/>
        <end position="383"/>
    </location>
</feature>
<feature type="domain" description="ABC3 transporter permease C-terminal" evidence="7">
    <location>
        <begin position="221"/>
        <end position="343"/>
    </location>
</feature>
<comment type="subcellular location">
    <subcellularLocation>
        <location evidence="1">Cell membrane</location>
        <topology evidence="1">Multi-pass membrane protein</topology>
    </subcellularLocation>
</comment>
<organism evidence="8 9">
    <name type="scientific">Roseovarius gahaiensis</name>
    <dbReference type="NCBI Taxonomy" id="2716691"/>
    <lineage>
        <taxon>Bacteria</taxon>
        <taxon>Pseudomonadati</taxon>
        <taxon>Pseudomonadota</taxon>
        <taxon>Alphaproteobacteria</taxon>
        <taxon>Rhodobacterales</taxon>
        <taxon>Roseobacteraceae</taxon>
        <taxon>Roseovarius</taxon>
    </lineage>
</organism>
<dbReference type="GO" id="GO:0005886">
    <property type="term" value="C:plasma membrane"/>
    <property type="evidence" value="ECO:0007669"/>
    <property type="project" value="UniProtKB-SubCell"/>
</dbReference>
<name>A0A967B869_9RHOB</name>
<dbReference type="InterPro" id="IPR038766">
    <property type="entry name" value="Membrane_comp_ABC_pdt"/>
</dbReference>
<comment type="caution">
    <text evidence="8">The sequence shown here is derived from an EMBL/GenBank/DDBJ whole genome shotgun (WGS) entry which is preliminary data.</text>
</comment>
<evidence type="ECO:0000259" key="7">
    <source>
        <dbReference type="Pfam" id="PF02687"/>
    </source>
</evidence>
<reference evidence="8" key="1">
    <citation type="submission" date="2020-03" db="EMBL/GenBank/DDBJ databases">
        <title>Roseovarius gahaiensis sp. nov., isolated from Gahai Saline Lake, China.</title>
        <authorList>
            <person name="Sun X."/>
        </authorList>
    </citation>
    <scope>NUCLEOTIDE SEQUENCE</scope>
    <source>
        <strain evidence="8">GH877</strain>
    </source>
</reference>
<evidence type="ECO:0000256" key="6">
    <source>
        <dbReference type="SAM" id="Phobius"/>
    </source>
</evidence>
<evidence type="ECO:0000256" key="1">
    <source>
        <dbReference type="ARBA" id="ARBA00004651"/>
    </source>
</evidence>
<evidence type="ECO:0000256" key="5">
    <source>
        <dbReference type="ARBA" id="ARBA00023136"/>
    </source>
</evidence>
<evidence type="ECO:0000313" key="9">
    <source>
        <dbReference type="Proteomes" id="UP000639775"/>
    </source>
</evidence>
<feature type="transmembrane region" description="Helical" evidence="6">
    <location>
        <begin position="262"/>
        <end position="293"/>
    </location>
</feature>
<accession>A0A967B869</accession>
<feature type="transmembrane region" description="Helical" evidence="6">
    <location>
        <begin position="219"/>
        <end position="242"/>
    </location>
</feature>
<sequence>MIRTCLLALLSHWRRNPLQLFAFLAGLALATALWSGVQAINAEARASYDAAAATLGDGQYDQLVPRQGSTIPQDVYVDLRRAGWLVSPVIEGRMADVRLVGIDVLTAPRGVGASDMDGAAAIAGLNDTAPLFANAETASAVEGVAEVHIDASVAPGLAIGDVGVVQRLLGRDDLSRLLVLPAQPMGRPDLASVAPGLRVQSAQQTADLAQLTDSFHLNLTAFGLLSFAVGLFIVHSTVGLAFEQRRGMIRTLRSLGVPLRLLIWLIVAEMLSLAVIAAGAGIVLGYVIAAFLLPDVAATLRGLYGAQISGTLELRPDWWLSGLLISLLGTGVALAGRIWQIRRMPLLASARPRAWVMAGAGRLRGLAVASALLLSTAVILGVVGQGLVAAFALLACLLVGAALALPVLATVVLGLLQARTTAPVWSWFWADTRQQLPGLSLALMALLLAVSANIGVSTMVSSFRLTFTGFLDQRLAPELFIEVDSADQSTALQAYLADQGLEVLPLLTTSRQIAGQPARLFGVRVGPTYRDNWVFLATTPDAWDRVDAGAAVVVNEQLARRAGLWVGDAVDVAPGLTLPIAAVVGDYGNPKGQVITAQSVFQDLYPDIYPTQFGVRSDNVSRLRQQIIDKVGLSENAMINQAAIKAMSMEVFERTFTVTQALNVLTLGVAGFAILMSLLTLADLRVPQLAPVWALGLTRRKLGQLELLRAVALALLVFLCAVPLGLALAWVLLSIVNVEAFGWRLPMYFFPRDYLLLGGYAVVAALLAAAWPALRLMRTPPSTLLKVFANER</sequence>
<evidence type="ECO:0000256" key="3">
    <source>
        <dbReference type="ARBA" id="ARBA00022692"/>
    </source>
</evidence>
<keyword evidence="4 6" id="KW-1133">Transmembrane helix</keyword>
<dbReference type="PANTHER" id="PTHR30287:SF2">
    <property type="entry name" value="BLL1001 PROTEIN"/>
    <property type="match status" value="1"/>
</dbReference>
<feature type="transmembrane region" description="Helical" evidence="6">
    <location>
        <begin position="436"/>
        <end position="456"/>
    </location>
</feature>
<dbReference type="Pfam" id="PF02687">
    <property type="entry name" value="FtsX"/>
    <property type="match status" value="2"/>
</dbReference>
<proteinExistence type="predicted"/>
<keyword evidence="9" id="KW-1185">Reference proteome</keyword>
<feature type="domain" description="ABC3 transporter permease C-terminal" evidence="7">
    <location>
        <begin position="664"/>
        <end position="781"/>
    </location>
</feature>
<dbReference type="PANTHER" id="PTHR30287">
    <property type="entry name" value="MEMBRANE COMPONENT OF PREDICTED ABC SUPERFAMILY METABOLITE UPTAKE TRANSPORTER"/>
    <property type="match status" value="1"/>
</dbReference>
<feature type="transmembrane region" description="Helical" evidence="6">
    <location>
        <begin position="664"/>
        <end position="686"/>
    </location>
</feature>
<feature type="transmembrane region" description="Helical" evidence="6">
    <location>
        <begin position="389"/>
        <end position="416"/>
    </location>
</feature>
<keyword evidence="2" id="KW-1003">Cell membrane</keyword>